<comment type="caution">
    <text evidence="1">The sequence shown here is derived from an EMBL/GenBank/DDBJ whole genome shotgun (WGS) entry which is preliminary data.</text>
</comment>
<sequence length="70" mass="7977">MKKNTLLANFTKILGITELLARFKQKVVIGNLMTLIKIAQKLKILLQMVRVLSHQLHKKPSGISPEGFFF</sequence>
<evidence type="ECO:0000313" key="2">
    <source>
        <dbReference type="Proteomes" id="UP000588604"/>
    </source>
</evidence>
<dbReference type="EMBL" id="JACIJO010000001">
    <property type="protein sequence ID" value="MBB6324461.1"/>
    <property type="molecule type" value="Genomic_DNA"/>
</dbReference>
<keyword evidence="2" id="KW-1185">Reference proteome</keyword>
<dbReference type="RefSeq" id="WP_184492445.1">
    <property type="nucleotide sequence ID" value="NZ_JACIJO010000001.1"/>
</dbReference>
<reference evidence="1 2" key="1">
    <citation type="submission" date="2020-08" db="EMBL/GenBank/DDBJ databases">
        <title>Genomic Encyclopedia of Type Strains, Phase IV (KMG-IV): sequencing the most valuable type-strain genomes for metagenomic binning, comparative biology and taxonomic classification.</title>
        <authorList>
            <person name="Goeker M."/>
        </authorList>
    </citation>
    <scope>NUCLEOTIDE SEQUENCE [LARGE SCALE GENOMIC DNA]</scope>
    <source>
        <strain evidence="1 2">DSM 102044</strain>
    </source>
</reference>
<accession>A0A841MR03</accession>
<organism evidence="1 2">
    <name type="scientific">Algoriphagus iocasae</name>
    <dbReference type="NCBI Taxonomy" id="1836499"/>
    <lineage>
        <taxon>Bacteria</taxon>
        <taxon>Pseudomonadati</taxon>
        <taxon>Bacteroidota</taxon>
        <taxon>Cytophagia</taxon>
        <taxon>Cytophagales</taxon>
        <taxon>Cyclobacteriaceae</taxon>
        <taxon>Algoriphagus</taxon>
    </lineage>
</organism>
<dbReference type="Proteomes" id="UP000588604">
    <property type="component" value="Unassembled WGS sequence"/>
</dbReference>
<protein>
    <submittedName>
        <fullName evidence="1">Uncharacterized protein</fullName>
    </submittedName>
</protein>
<name>A0A841MR03_9BACT</name>
<gene>
    <name evidence="1" type="ORF">FHS59_000076</name>
</gene>
<dbReference type="AlphaFoldDB" id="A0A841MR03"/>
<proteinExistence type="predicted"/>
<evidence type="ECO:0000313" key="1">
    <source>
        <dbReference type="EMBL" id="MBB6324461.1"/>
    </source>
</evidence>